<evidence type="ECO:0000256" key="5">
    <source>
        <dbReference type="ARBA" id="ARBA00022984"/>
    </source>
</evidence>
<feature type="binding site" evidence="15">
    <location>
        <begin position="151"/>
        <end position="152"/>
    </location>
    <ligand>
        <name>UDP-N-acetyl-alpha-D-muramoyl-L-alanyl-D-glutamate</name>
        <dbReference type="ChEBI" id="CHEBI:83900"/>
    </ligand>
</feature>
<keyword evidence="15" id="KW-0067">ATP-binding</keyword>
<feature type="domain" description="Mur ligase C-terminal" evidence="18">
    <location>
        <begin position="335"/>
        <end position="460"/>
    </location>
</feature>
<dbReference type="PANTHER" id="PTHR23135">
    <property type="entry name" value="MUR LIGASE FAMILY MEMBER"/>
    <property type="match status" value="1"/>
</dbReference>
<comment type="caution">
    <text evidence="15">Lacks conserved residue(s) required for the propagation of feature annotation.</text>
</comment>
<evidence type="ECO:0000313" key="21">
    <source>
        <dbReference type="Proteomes" id="UP000040576"/>
    </source>
</evidence>
<dbReference type="GO" id="GO:0071555">
    <property type="term" value="P:cell wall organization"/>
    <property type="evidence" value="ECO:0007669"/>
    <property type="project" value="UniProtKB-KW"/>
</dbReference>
<feature type="binding site" evidence="15">
    <location>
        <position position="458"/>
    </location>
    <ligand>
        <name>meso-2,6-diaminopimelate</name>
        <dbReference type="ChEBI" id="CHEBI:57791"/>
    </ligand>
</feature>
<keyword evidence="15" id="KW-0460">Magnesium</keyword>
<comment type="function">
    <text evidence="9 15">Catalyzes the addition of meso-diaminopimelic acid to the nucleotide precursor UDP-N-acetylmuramoyl-L-alanyl-D-glutamate (UMAG) in the biosynthesis of bacterial cell-wall peptidoglycan.</text>
</comment>
<evidence type="ECO:0000259" key="17">
    <source>
        <dbReference type="Pfam" id="PF01225"/>
    </source>
</evidence>
<evidence type="ECO:0000259" key="19">
    <source>
        <dbReference type="Pfam" id="PF08245"/>
    </source>
</evidence>
<dbReference type="GO" id="GO:0008765">
    <property type="term" value="F:UDP-N-acetylmuramoylalanyl-D-glutamate-2,6-diaminopimelate ligase activity"/>
    <property type="evidence" value="ECO:0007669"/>
    <property type="project" value="UniProtKB-UniRule"/>
</dbReference>
<dbReference type="GO" id="GO:0005524">
    <property type="term" value="F:ATP binding"/>
    <property type="evidence" value="ECO:0007669"/>
    <property type="project" value="UniProtKB-UniRule"/>
</dbReference>
<feature type="binding site" evidence="15">
    <location>
        <position position="31"/>
    </location>
    <ligand>
        <name>UDP-N-acetyl-alpha-D-muramoyl-L-alanyl-D-glutamate</name>
        <dbReference type="ChEBI" id="CHEBI:83900"/>
    </ligand>
</feature>
<comment type="subcellular location">
    <subcellularLocation>
        <location evidence="15 16">Cytoplasm</location>
    </subcellularLocation>
</comment>
<dbReference type="Proteomes" id="UP000040576">
    <property type="component" value="Unassembled WGS sequence"/>
</dbReference>
<keyword evidence="5 15" id="KW-0573">Peptidoglycan synthesis</keyword>
<dbReference type="Pfam" id="PF02875">
    <property type="entry name" value="Mur_ligase_C"/>
    <property type="match status" value="1"/>
</dbReference>
<evidence type="ECO:0000256" key="14">
    <source>
        <dbReference type="ARBA" id="ARBA00081560"/>
    </source>
</evidence>
<evidence type="ECO:0000256" key="13">
    <source>
        <dbReference type="ARBA" id="ARBA00076158"/>
    </source>
</evidence>
<dbReference type="Pfam" id="PF01225">
    <property type="entry name" value="Mur_ligase"/>
    <property type="match status" value="1"/>
</dbReference>
<evidence type="ECO:0000313" key="20">
    <source>
        <dbReference type="EMBL" id="CEE01304.1"/>
    </source>
</evidence>
<comment type="catalytic activity">
    <reaction evidence="8 15">
        <text>UDP-N-acetyl-alpha-D-muramoyl-L-alanyl-D-glutamate + meso-2,6-diaminopimelate + ATP = UDP-N-acetyl-alpha-D-muramoyl-L-alanyl-gamma-D-glutamyl-meso-2,6-diaminopimelate + ADP + phosphate + H(+)</text>
        <dbReference type="Rhea" id="RHEA:23676"/>
        <dbReference type="ChEBI" id="CHEBI:15378"/>
        <dbReference type="ChEBI" id="CHEBI:30616"/>
        <dbReference type="ChEBI" id="CHEBI:43474"/>
        <dbReference type="ChEBI" id="CHEBI:57791"/>
        <dbReference type="ChEBI" id="CHEBI:83900"/>
        <dbReference type="ChEBI" id="CHEBI:83905"/>
        <dbReference type="ChEBI" id="CHEBI:456216"/>
        <dbReference type="EC" id="6.3.2.13"/>
    </reaction>
</comment>
<evidence type="ECO:0000259" key="18">
    <source>
        <dbReference type="Pfam" id="PF02875"/>
    </source>
</evidence>
<reference evidence="20 21" key="1">
    <citation type="submission" date="2014-07" db="EMBL/GenBank/DDBJ databases">
        <authorList>
            <person name="Wibberg Daniel"/>
        </authorList>
    </citation>
    <scope>NUCLEOTIDE SEQUENCE [LARGE SCALE GENOMIC DNA]</scope>
</reference>
<keyword evidence="7 15" id="KW-0961">Cell wall biogenesis/degradation</keyword>
<feature type="binding site" evidence="15">
    <location>
        <position position="384"/>
    </location>
    <ligand>
        <name>meso-2,6-diaminopimelate</name>
        <dbReference type="ChEBI" id="CHEBI:57791"/>
    </ligand>
</feature>
<name>A0A090KRK7_9BACI</name>
<feature type="binding site" evidence="15">
    <location>
        <position position="186"/>
    </location>
    <ligand>
        <name>UDP-N-acetyl-alpha-D-muramoyl-L-alanyl-D-glutamate</name>
        <dbReference type="ChEBI" id="CHEBI:83900"/>
    </ligand>
</feature>
<evidence type="ECO:0000256" key="12">
    <source>
        <dbReference type="ARBA" id="ARBA00075482"/>
    </source>
</evidence>
<keyword evidence="21" id="KW-1185">Reference proteome</keyword>
<dbReference type="GO" id="GO:0000287">
    <property type="term" value="F:magnesium ion binding"/>
    <property type="evidence" value="ECO:0007669"/>
    <property type="project" value="UniProtKB-UniRule"/>
</dbReference>
<dbReference type="FunFam" id="3.90.190.20:FF:000006">
    <property type="entry name" value="UDP-N-acetylmuramoyl-L-alanyl-D-glutamate--2,6-diaminopimelate ligase"/>
    <property type="match status" value="1"/>
</dbReference>
<evidence type="ECO:0000256" key="1">
    <source>
        <dbReference type="ARBA" id="ARBA00004752"/>
    </source>
</evidence>
<dbReference type="SUPFAM" id="SSF53244">
    <property type="entry name" value="MurD-like peptide ligases, peptide-binding domain"/>
    <property type="match status" value="1"/>
</dbReference>
<dbReference type="Pfam" id="PF08245">
    <property type="entry name" value="Mur_ligase_M"/>
    <property type="match status" value="1"/>
</dbReference>
<dbReference type="EMBL" id="CCRF01000045">
    <property type="protein sequence ID" value="CEE01304.1"/>
    <property type="molecule type" value="Genomic_DNA"/>
</dbReference>
<evidence type="ECO:0000256" key="11">
    <source>
        <dbReference type="ARBA" id="ARBA00072883"/>
    </source>
</evidence>
<sequence>MKLHTLLTHLPFVKQMNGEDNPDILAIEQDTRKVKEGTLFICIEGSRFDGHEFAHEAIEKGAVAILSNRKLAVNVPNIIVPDTNRAMAILADAFYQHPTHELFLVGITGTNGKTSVSHLVDHIFRAANKKTGLIGTLYSKFGNKTTETKNTTPDSLTLQKTFRQMLNEHVEAVSMEVSSHALVQGRARGCDFDIAVFTNLTQDHLDYHKTMEEYKKAKSLLFSQLGNTYYENRKKYAVLNADDSTTEEYMKMTSAHIITYGMKNACDVRAENVNFTGQGTTFHLITPKGNRQVTTKLIGIFNVYNVLAAVSVGLAAGINIDTMINSLSSFAGVPGRFELVQAGQKFPVIVDYAHTPDSLENVLKTVTSLPHSRIFVVVGCGGDRDHGKRPLMARIACTYASDAIFTSDNPRSEDPMAILNDMEKGVSGLSYKVIPDRKEAIHYAIEQANDGDVVLIAGKGHETYQIIGDKVIDFDDRQIAKKCITEKYKKFQTTKRNTDFDQ</sequence>
<protein>
    <recommendedName>
        <fullName evidence="11 15">UDP-N-acetylmuramoyl-L-alanyl-D-glutamate--2,6-diaminopimelate ligase</fullName>
        <ecNumber evidence="10 15">6.3.2.13</ecNumber>
    </recommendedName>
    <alternativeName>
        <fullName evidence="12 15">Meso-A2pm-adding enzyme</fullName>
    </alternativeName>
    <alternativeName>
        <fullName evidence="13 15">Meso-diaminopimelate-adding enzyme</fullName>
    </alternativeName>
    <alternativeName>
        <fullName evidence="14 15">UDP-MurNAc-L-Ala-D-Glu:meso-diaminopimelate ligase</fullName>
    </alternativeName>
    <alternativeName>
        <fullName evidence="15">UDP-MurNAc-tripeptide synthetase</fullName>
    </alternativeName>
    <alternativeName>
        <fullName evidence="15">UDP-N-acetylmuramyl-tripeptide synthetase</fullName>
    </alternativeName>
</protein>
<dbReference type="SUPFAM" id="SSF63418">
    <property type="entry name" value="MurE/MurF N-terminal domain"/>
    <property type="match status" value="1"/>
</dbReference>
<gene>
    <name evidence="15 20" type="primary">murE</name>
    <name evidence="20" type="ORF">BT1A1_1475</name>
</gene>
<dbReference type="GO" id="GO:0009252">
    <property type="term" value="P:peptidoglycan biosynthetic process"/>
    <property type="evidence" value="ECO:0007669"/>
    <property type="project" value="UniProtKB-UniRule"/>
</dbReference>
<dbReference type="GO" id="GO:0008360">
    <property type="term" value="P:regulation of cell shape"/>
    <property type="evidence" value="ECO:0007669"/>
    <property type="project" value="UniProtKB-KW"/>
</dbReference>
<evidence type="ECO:0000256" key="16">
    <source>
        <dbReference type="RuleBase" id="RU004135"/>
    </source>
</evidence>
<dbReference type="InterPro" id="IPR004101">
    <property type="entry name" value="Mur_ligase_C"/>
</dbReference>
<feature type="domain" description="Mur ligase N-terminal catalytic" evidence="17">
    <location>
        <begin position="27"/>
        <end position="95"/>
    </location>
</feature>
<feature type="binding site" evidence="15">
    <location>
        <position position="184"/>
    </location>
    <ligand>
        <name>UDP-N-acetyl-alpha-D-muramoyl-L-alanyl-D-glutamate</name>
        <dbReference type="ChEBI" id="CHEBI:83900"/>
    </ligand>
</feature>
<feature type="binding site" evidence="15">
    <location>
        <position position="178"/>
    </location>
    <ligand>
        <name>UDP-N-acetyl-alpha-D-muramoyl-L-alanyl-D-glutamate</name>
        <dbReference type="ChEBI" id="CHEBI:83900"/>
    </ligand>
</feature>
<keyword evidence="6 15" id="KW-0131">Cell cycle</keyword>
<evidence type="ECO:0000256" key="4">
    <source>
        <dbReference type="ARBA" id="ARBA00022960"/>
    </source>
</evidence>
<feature type="binding site" evidence="15">
    <location>
        <position position="462"/>
    </location>
    <ligand>
        <name>meso-2,6-diaminopimelate</name>
        <dbReference type="ChEBI" id="CHEBI:57791"/>
    </ligand>
</feature>
<accession>A0A090KRK7</accession>
<dbReference type="InterPro" id="IPR013221">
    <property type="entry name" value="Mur_ligase_cen"/>
</dbReference>
<keyword evidence="3 15" id="KW-0132">Cell division</keyword>
<dbReference type="NCBIfam" id="NF001124">
    <property type="entry name" value="PRK00139.1-2"/>
    <property type="match status" value="1"/>
</dbReference>
<dbReference type="AlphaFoldDB" id="A0A090KRK7"/>
<evidence type="ECO:0000256" key="8">
    <source>
        <dbReference type="ARBA" id="ARBA00050251"/>
    </source>
</evidence>
<dbReference type="InterPro" id="IPR036565">
    <property type="entry name" value="Mur-like_cat_sf"/>
</dbReference>
<dbReference type="InterPro" id="IPR005761">
    <property type="entry name" value="UDP-N-AcMur-Glu-dNH2Pim_ligase"/>
</dbReference>
<dbReference type="NCBIfam" id="TIGR01085">
    <property type="entry name" value="murE"/>
    <property type="match status" value="1"/>
</dbReference>
<dbReference type="NCBIfam" id="NF001126">
    <property type="entry name" value="PRK00139.1-4"/>
    <property type="match status" value="1"/>
</dbReference>
<dbReference type="Gene3D" id="3.40.1390.10">
    <property type="entry name" value="MurE/MurF, N-terminal domain"/>
    <property type="match status" value="1"/>
</dbReference>
<comment type="PTM">
    <text evidence="15">Carboxylation is probably crucial for Mg(2+) binding and, consequently, for the gamma-phosphate positioning of ATP.</text>
</comment>
<dbReference type="PANTHER" id="PTHR23135:SF4">
    <property type="entry name" value="UDP-N-ACETYLMURAMOYL-L-ALANYL-D-GLUTAMATE--2,6-DIAMINOPIMELATE LIGASE MURE HOMOLOG, CHLOROPLASTIC"/>
    <property type="match status" value="1"/>
</dbReference>
<keyword evidence="15" id="KW-0963">Cytoplasm</keyword>
<dbReference type="Gene3D" id="3.90.190.20">
    <property type="entry name" value="Mur ligase, C-terminal domain"/>
    <property type="match status" value="1"/>
</dbReference>
<feature type="modified residue" description="N6-carboxylysine" evidence="15">
    <location>
        <position position="218"/>
    </location>
</feature>
<dbReference type="UniPathway" id="UPA00219"/>
<dbReference type="InterPro" id="IPR000713">
    <property type="entry name" value="Mur_ligase_N"/>
</dbReference>
<feature type="binding site" evidence="15">
    <location>
        <begin position="408"/>
        <end position="411"/>
    </location>
    <ligand>
        <name>meso-2,6-diaminopimelate</name>
        <dbReference type="ChEBI" id="CHEBI:57791"/>
    </ligand>
</feature>
<dbReference type="HAMAP" id="MF_00208">
    <property type="entry name" value="MurE"/>
    <property type="match status" value="1"/>
</dbReference>
<comment type="pathway">
    <text evidence="1 15 16">Cell wall biogenesis; peptidoglycan biosynthesis.</text>
</comment>
<keyword evidence="15" id="KW-0547">Nucleotide-binding</keyword>
<evidence type="ECO:0000256" key="15">
    <source>
        <dbReference type="HAMAP-Rule" id="MF_00208"/>
    </source>
</evidence>
<dbReference type="Gene3D" id="3.40.1190.10">
    <property type="entry name" value="Mur-like, catalytic domain"/>
    <property type="match status" value="1"/>
</dbReference>
<feature type="binding site" evidence="15">
    <location>
        <begin position="109"/>
        <end position="115"/>
    </location>
    <ligand>
        <name>ATP</name>
        <dbReference type="ChEBI" id="CHEBI:30616"/>
    </ligand>
</feature>
<comment type="similarity">
    <text evidence="2 15">Belongs to the MurCDEF family. MurE subfamily.</text>
</comment>
<evidence type="ECO:0000256" key="3">
    <source>
        <dbReference type="ARBA" id="ARBA00022618"/>
    </source>
</evidence>
<dbReference type="RefSeq" id="WP_034769609.1">
    <property type="nucleotide sequence ID" value="NZ_CCRF01000045.1"/>
</dbReference>
<keyword evidence="15 20" id="KW-0436">Ligase</keyword>
<evidence type="ECO:0000256" key="9">
    <source>
        <dbReference type="ARBA" id="ARBA00056782"/>
    </source>
</evidence>
<dbReference type="InterPro" id="IPR036615">
    <property type="entry name" value="Mur_ligase_C_dom_sf"/>
</dbReference>
<evidence type="ECO:0000256" key="2">
    <source>
        <dbReference type="ARBA" id="ARBA00005898"/>
    </source>
</evidence>
<dbReference type="InterPro" id="IPR035911">
    <property type="entry name" value="MurE/MurF_N"/>
</dbReference>
<evidence type="ECO:0000256" key="6">
    <source>
        <dbReference type="ARBA" id="ARBA00023306"/>
    </source>
</evidence>
<organism evidence="20 21">
    <name type="scientific">Caldibacillus thermoamylovorans</name>
    <dbReference type="NCBI Taxonomy" id="35841"/>
    <lineage>
        <taxon>Bacteria</taxon>
        <taxon>Bacillati</taxon>
        <taxon>Bacillota</taxon>
        <taxon>Bacilli</taxon>
        <taxon>Bacillales</taxon>
        <taxon>Bacillaceae</taxon>
        <taxon>Caldibacillus</taxon>
    </lineage>
</organism>
<proteinExistence type="inferred from homology"/>
<comment type="cofactor">
    <cofactor evidence="15">
        <name>Mg(2+)</name>
        <dbReference type="ChEBI" id="CHEBI:18420"/>
    </cofactor>
</comment>
<dbReference type="SUPFAM" id="SSF53623">
    <property type="entry name" value="MurD-like peptide ligases, catalytic domain"/>
    <property type="match status" value="1"/>
</dbReference>
<dbReference type="GO" id="GO:0051301">
    <property type="term" value="P:cell division"/>
    <property type="evidence" value="ECO:0007669"/>
    <property type="project" value="UniProtKB-KW"/>
</dbReference>
<feature type="binding site" evidence="15">
    <location>
        <position position="150"/>
    </location>
    <ligand>
        <name>UDP-N-acetyl-alpha-D-muramoyl-L-alanyl-D-glutamate</name>
        <dbReference type="ChEBI" id="CHEBI:83900"/>
    </ligand>
</feature>
<dbReference type="EC" id="6.3.2.13" evidence="10 15"/>
<keyword evidence="4 15" id="KW-0133">Cell shape</keyword>
<evidence type="ECO:0000256" key="7">
    <source>
        <dbReference type="ARBA" id="ARBA00023316"/>
    </source>
</evidence>
<dbReference type="GO" id="GO:0005737">
    <property type="term" value="C:cytoplasm"/>
    <property type="evidence" value="ECO:0007669"/>
    <property type="project" value="UniProtKB-SubCell"/>
</dbReference>
<feature type="short sequence motif" description="Meso-diaminopimelate recognition motif" evidence="15">
    <location>
        <begin position="408"/>
        <end position="411"/>
    </location>
</feature>
<feature type="domain" description="Mur ligase central" evidence="19">
    <location>
        <begin position="107"/>
        <end position="312"/>
    </location>
</feature>
<evidence type="ECO:0000256" key="10">
    <source>
        <dbReference type="ARBA" id="ARBA00066633"/>
    </source>
</evidence>